<feature type="transmembrane region" description="Helical" evidence="14">
    <location>
        <begin position="185"/>
        <end position="207"/>
    </location>
</feature>
<evidence type="ECO:0000256" key="11">
    <source>
        <dbReference type="ARBA" id="ARBA00023224"/>
    </source>
</evidence>
<accession>A0A3B1J670</accession>
<dbReference type="Proteomes" id="UP000018467">
    <property type="component" value="Unassembled WGS sequence"/>
</dbReference>
<evidence type="ECO:0000256" key="12">
    <source>
        <dbReference type="ARBA" id="ARBA00025736"/>
    </source>
</evidence>
<keyword evidence="9 13" id="KW-0675">Receptor</keyword>
<dbReference type="InParanoid" id="A0A3B1J670"/>
<keyword evidence="5 14" id="KW-1133">Transmembrane helix</keyword>
<keyword evidence="4 13" id="KW-0812">Transmembrane</keyword>
<reference evidence="17" key="2">
    <citation type="journal article" date="2014" name="Nat. Commun.">
        <title>The cavefish genome reveals candidate genes for eye loss.</title>
        <authorList>
            <person name="McGaugh S.E."/>
            <person name="Gross J.B."/>
            <person name="Aken B."/>
            <person name="Blin M."/>
            <person name="Borowsky R."/>
            <person name="Chalopin D."/>
            <person name="Hinaux H."/>
            <person name="Jeffery W.R."/>
            <person name="Keene A."/>
            <person name="Ma L."/>
            <person name="Minx P."/>
            <person name="Murphy D."/>
            <person name="O'Quin K.E."/>
            <person name="Retaux S."/>
            <person name="Rohner N."/>
            <person name="Searle S.M."/>
            <person name="Stahl B.A."/>
            <person name="Tabin C."/>
            <person name="Volff J.N."/>
            <person name="Yoshizawa M."/>
            <person name="Warren W.C."/>
        </authorList>
    </citation>
    <scope>NUCLEOTIDE SEQUENCE [LARGE SCALE GENOMIC DNA]</scope>
    <source>
        <strain evidence="17">female</strain>
    </source>
</reference>
<dbReference type="Bgee" id="ENSAMXG00000038912">
    <property type="expression patterns" value="Expressed in zone of skin and 2 other cell types or tissues"/>
</dbReference>
<dbReference type="GO" id="GO:0004930">
    <property type="term" value="F:G protein-coupled receptor activity"/>
    <property type="evidence" value="ECO:0007669"/>
    <property type="project" value="UniProtKB-KW"/>
</dbReference>
<evidence type="ECO:0000256" key="14">
    <source>
        <dbReference type="SAM" id="Phobius"/>
    </source>
</evidence>
<keyword evidence="6 13" id="KW-0297">G-protein coupled receptor</keyword>
<reference evidence="16" key="4">
    <citation type="submission" date="2025-09" db="UniProtKB">
        <authorList>
            <consortium name="Ensembl"/>
        </authorList>
    </citation>
    <scope>IDENTIFICATION</scope>
</reference>
<name>A0A3B1J670_ASTMX</name>
<dbReference type="Pfam" id="PF00001">
    <property type="entry name" value="7tm_1"/>
    <property type="match status" value="1"/>
</dbReference>
<evidence type="ECO:0000256" key="7">
    <source>
        <dbReference type="ARBA" id="ARBA00023136"/>
    </source>
</evidence>
<keyword evidence="8" id="KW-1015">Disulfide bond</keyword>
<evidence type="ECO:0000256" key="3">
    <source>
        <dbReference type="ARBA" id="ARBA00022500"/>
    </source>
</evidence>
<protein>
    <submittedName>
        <fullName evidence="16">Chemerin chemokine-like receptor 1</fullName>
    </submittedName>
</protein>
<dbReference type="PANTHER" id="PTHR24225:SF0">
    <property type="entry name" value="N-FORMYL PEPTIDE RECEPTOR 2"/>
    <property type="match status" value="1"/>
</dbReference>
<evidence type="ECO:0000256" key="8">
    <source>
        <dbReference type="ARBA" id="ARBA00023157"/>
    </source>
</evidence>
<dbReference type="OrthoDB" id="8724017at2759"/>
<evidence type="ECO:0000256" key="2">
    <source>
        <dbReference type="ARBA" id="ARBA00022475"/>
    </source>
</evidence>
<reference evidence="17" key="1">
    <citation type="submission" date="2013-03" db="EMBL/GenBank/DDBJ databases">
        <authorList>
            <person name="Jeffery W."/>
            <person name="Warren W."/>
            <person name="Wilson R.K."/>
        </authorList>
    </citation>
    <scope>NUCLEOTIDE SEQUENCE</scope>
    <source>
        <strain evidence="17">female</strain>
    </source>
</reference>
<evidence type="ECO:0000256" key="9">
    <source>
        <dbReference type="ARBA" id="ARBA00023170"/>
    </source>
</evidence>
<dbReference type="InterPro" id="IPR017452">
    <property type="entry name" value="GPCR_Rhodpsn_7TM"/>
</dbReference>
<dbReference type="Gene3D" id="1.20.1070.10">
    <property type="entry name" value="Rhodopsin 7-helix transmembrane proteins"/>
    <property type="match status" value="1"/>
</dbReference>
<dbReference type="PRINTS" id="PR00237">
    <property type="entry name" value="GPCRRHODOPSN"/>
</dbReference>
<dbReference type="InterPro" id="IPR000826">
    <property type="entry name" value="Formyl_rcpt-rel"/>
</dbReference>
<dbReference type="GeneTree" id="ENSGT01020000230438"/>
<sequence length="330" mass="38174">MTSLFTNLTSTSTLCTDPMCIFYAVMNTLIFIFGCAGNGLVIWIAGFRMKKSVITTWYLSLAVSDFIFCCTLPFGVVHKVKEDWIFGSFMCKFRYFIKFLNMYSSIFVLVIISVDRCVLVMFPVWAQNKLTIRKASVILLLIWIISAVLSTPAVIFRKLKYEKTTRCSNYFTDTESRIATTACRFVFGFVIPLFVIISSYVIIIWKLKSNQMTKSKKPFKIMTALIATFLICWLPFHTFAFLDIKYKNLEWVKIGKGIGISVANANSCLNPFLYAFMGKDFLQFVIVYLQYQRFGHTFSFNVFISFFPSWCMNTEVIQTMKEHIRNHVVT</sequence>
<dbReference type="GO" id="GO:0005886">
    <property type="term" value="C:plasma membrane"/>
    <property type="evidence" value="ECO:0007669"/>
    <property type="project" value="UniProtKB-SubCell"/>
</dbReference>
<dbReference type="AlphaFoldDB" id="A0A3B1J670"/>
<organism evidence="16 17">
    <name type="scientific">Astyanax mexicanus</name>
    <name type="common">Blind cave fish</name>
    <name type="synonym">Astyanax fasciatus mexicanus</name>
    <dbReference type="NCBI Taxonomy" id="7994"/>
    <lineage>
        <taxon>Eukaryota</taxon>
        <taxon>Metazoa</taxon>
        <taxon>Chordata</taxon>
        <taxon>Craniata</taxon>
        <taxon>Vertebrata</taxon>
        <taxon>Euteleostomi</taxon>
        <taxon>Actinopterygii</taxon>
        <taxon>Neopterygii</taxon>
        <taxon>Teleostei</taxon>
        <taxon>Ostariophysi</taxon>
        <taxon>Characiformes</taxon>
        <taxon>Characoidei</taxon>
        <taxon>Acestrorhamphidae</taxon>
        <taxon>Acestrorhamphinae</taxon>
        <taxon>Astyanax</taxon>
    </lineage>
</organism>
<keyword evidence="11 13" id="KW-0807">Transducer</keyword>
<dbReference type="GO" id="GO:0006954">
    <property type="term" value="P:inflammatory response"/>
    <property type="evidence" value="ECO:0007669"/>
    <property type="project" value="TreeGrafter"/>
</dbReference>
<feature type="transmembrane region" description="Helical" evidence="14">
    <location>
        <begin position="137"/>
        <end position="156"/>
    </location>
</feature>
<evidence type="ECO:0000256" key="6">
    <source>
        <dbReference type="ARBA" id="ARBA00023040"/>
    </source>
</evidence>
<feature type="transmembrane region" description="Helical" evidence="14">
    <location>
        <begin position="219"/>
        <end position="242"/>
    </location>
</feature>
<proteinExistence type="inferred from homology"/>
<keyword evidence="2" id="KW-1003">Cell membrane</keyword>
<evidence type="ECO:0000256" key="5">
    <source>
        <dbReference type="ARBA" id="ARBA00022989"/>
    </source>
</evidence>
<dbReference type="SUPFAM" id="SSF81321">
    <property type="entry name" value="Family A G protein-coupled receptor-like"/>
    <property type="match status" value="1"/>
</dbReference>
<comment type="similarity">
    <text evidence="12">Belongs to the chemokine-like receptor (CMKLR) family.</text>
</comment>
<dbReference type="GO" id="GO:0006935">
    <property type="term" value="P:chemotaxis"/>
    <property type="evidence" value="ECO:0007669"/>
    <property type="project" value="UniProtKB-KW"/>
</dbReference>
<feature type="transmembrane region" description="Helical" evidence="14">
    <location>
        <begin position="20"/>
        <end position="45"/>
    </location>
</feature>
<dbReference type="InterPro" id="IPR000276">
    <property type="entry name" value="GPCR_Rhodpsn"/>
</dbReference>
<evidence type="ECO:0000256" key="13">
    <source>
        <dbReference type="RuleBase" id="RU000688"/>
    </source>
</evidence>
<dbReference type="GO" id="GO:0007204">
    <property type="term" value="P:positive regulation of cytosolic calcium ion concentration"/>
    <property type="evidence" value="ECO:0007669"/>
    <property type="project" value="TreeGrafter"/>
</dbReference>
<evidence type="ECO:0000256" key="1">
    <source>
        <dbReference type="ARBA" id="ARBA00004651"/>
    </source>
</evidence>
<keyword evidence="17" id="KW-1185">Reference proteome</keyword>
<keyword evidence="10" id="KW-0325">Glycoprotein</keyword>
<dbReference type="FunFam" id="1.20.1070.10:FF:000034">
    <property type="entry name" value="G-protein coupled receptor 1"/>
    <property type="match status" value="1"/>
</dbReference>
<evidence type="ECO:0000313" key="16">
    <source>
        <dbReference type="Ensembl" id="ENSAMXP00000037396.1"/>
    </source>
</evidence>
<evidence type="ECO:0000259" key="15">
    <source>
        <dbReference type="PROSITE" id="PS50262"/>
    </source>
</evidence>
<feature type="transmembrane region" description="Helical" evidence="14">
    <location>
        <begin position="102"/>
        <end position="125"/>
    </location>
</feature>
<comment type="similarity">
    <text evidence="13">Belongs to the G-protein coupled receptor 1 family.</text>
</comment>
<evidence type="ECO:0000256" key="10">
    <source>
        <dbReference type="ARBA" id="ARBA00023180"/>
    </source>
</evidence>
<comment type="subcellular location">
    <subcellularLocation>
        <location evidence="1">Cell membrane</location>
        <topology evidence="1">Multi-pass membrane protein</topology>
    </subcellularLocation>
</comment>
<keyword evidence="7 14" id="KW-0472">Membrane</keyword>
<dbReference type="Ensembl" id="ENSAMXT00000044426.1">
    <property type="protein sequence ID" value="ENSAMXP00000037396.1"/>
    <property type="gene ID" value="ENSAMXG00000038912.1"/>
</dbReference>
<evidence type="ECO:0000256" key="4">
    <source>
        <dbReference type="ARBA" id="ARBA00022692"/>
    </source>
</evidence>
<evidence type="ECO:0000313" key="17">
    <source>
        <dbReference type="Proteomes" id="UP000018467"/>
    </source>
</evidence>
<dbReference type="PANTHER" id="PTHR24225">
    <property type="entry name" value="CHEMOTACTIC RECEPTOR"/>
    <property type="match status" value="1"/>
</dbReference>
<dbReference type="PRINTS" id="PR00526">
    <property type="entry name" value="FMETLEUPHER"/>
</dbReference>
<reference evidence="16" key="3">
    <citation type="submission" date="2025-08" db="UniProtKB">
        <authorList>
            <consortium name="Ensembl"/>
        </authorList>
    </citation>
    <scope>IDENTIFICATION</scope>
</reference>
<dbReference type="GO" id="GO:0004875">
    <property type="term" value="F:complement receptor activity"/>
    <property type="evidence" value="ECO:0007669"/>
    <property type="project" value="TreeGrafter"/>
</dbReference>
<dbReference type="PROSITE" id="PS50262">
    <property type="entry name" value="G_PROTEIN_RECEP_F1_2"/>
    <property type="match status" value="1"/>
</dbReference>
<feature type="transmembrane region" description="Helical" evidence="14">
    <location>
        <begin position="57"/>
        <end position="76"/>
    </location>
</feature>
<dbReference type="PROSITE" id="PS00237">
    <property type="entry name" value="G_PROTEIN_RECEP_F1_1"/>
    <property type="match status" value="1"/>
</dbReference>
<feature type="domain" description="G-protein coupled receptors family 1 profile" evidence="15">
    <location>
        <begin position="37"/>
        <end position="274"/>
    </location>
</feature>
<keyword evidence="3" id="KW-0145">Chemotaxis</keyword>
<dbReference type="GO" id="GO:0007200">
    <property type="term" value="P:phospholipase C-activating G protein-coupled receptor signaling pathway"/>
    <property type="evidence" value="ECO:0007669"/>
    <property type="project" value="TreeGrafter"/>
</dbReference>